<protein>
    <recommendedName>
        <fullName evidence="2">BHLH domain-containing protein</fullName>
    </recommendedName>
</protein>
<feature type="region of interest" description="Disordered" evidence="1">
    <location>
        <begin position="1"/>
        <end position="29"/>
    </location>
</feature>
<sequence>MESNIRTSCLQNDGICPTTDKESHQDESTLTRMKDLGKLLQDQGKYEAAEQIIRRALAGYEESTGTGSTGYADMREQPGDSDSNTRKVRAGRGDKSTSAGRVHKGLRSRSSSHPEEYEQSGNGASGPKKNALGADHLDTLTCVGNLAMVLQDQKKYEEAEKMHRRALTGHQKAPRAEYVPFEMSNIAQGKSATQSASHSLAVKSNYGCIRDGSHSDHGLNYPESFVSDTFSKQRTHAINERNRRDRLSQAIRALQSVVPQMDSVEMQKKGPPRAITVEKAIEYIVTLQREVDRLRKESSAITQDAENLSDPKPASNNAACS</sequence>
<dbReference type="Pfam" id="PF00010">
    <property type="entry name" value="HLH"/>
    <property type="match status" value="1"/>
</dbReference>
<dbReference type="Gene3D" id="4.10.280.10">
    <property type="entry name" value="Helix-loop-helix DNA-binding domain"/>
    <property type="match status" value="1"/>
</dbReference>
<evidence type="ECO:0000256" key="1">
    <source>
        <dbReference type="SAM" id="MobiDB-lite"/>
    </source>
</evidence>
<dbReference type="SUPFAM" id="SSF47459">
    <property type="entry name" value="HLH, helix-loop-helix DNA-binding domain"/>
    <property type="match status" value="1"/>
</dbReference>
<dbReference type="RefSeq" id="XP_016263196.1">
    <property type="nucleotide sequence ID" value="XM_016407592.1"/>
</dbReference>
<dbReference type="InterPro" id="IPR011990">
    <property type="entry name" value="TPR-like_helical_dom_sf"/>
</dbReference>
<dbReference type="STRING" id="215243.A0A0D2DKS2"/>
<organism evidence="3 4">
    <name type="scientific">Exophiala oligosperma</name>
    <dbReference type="NCBI Taxonomy" id="215243"/>
    <lineage>
        <taxon>Eukaryota</taxon>
        <taxon>Fungi</taxon>
        <taxon>Dikarya</taxon>
        <taxon>Ascomycota</taxon>
        <taxon>Pezizomycotina</taxon>
        <taxon>Eurotiomycetes</taxon>
        <taxon>Chaetothyriomycetidae</taxon>
        <taxon>Chaetothyriales</taxon>
        <taxon>Herpotrichiellaceae</taxon>
        <taxon>Exophiala</taxon>
    </lineage>
</organism>
<dbReference type="Pfam" id="PF13374">
    <property type="entry name" value="TPR_10"/>
    <property type="match status" value="2"/>
</dbReference>
<feature type="compositionally biased region" description="Basic and acidic residues" evidence="1">
    <location>
        <begin position="19"/>
        <end position="29"/>
    </location>
</feature>
<dbReference type="EMBL" id="KN847336">
    <property type="protein sequence ID" value="KIW42980.1"/>
    <property type="molecule type" value="Genomic_DNA"/>
</dbReference>
<dbReference type="PROSITE" id="PS50888">
    <property type="entry name" value="BHLH"/>
    <property type="match status" value="1"/>
</dbReference>
<dbReference type="GO" id="GO:0046983">
    <property type="term" value="F:protein dimerization activity"/>
    <property type="evidence" value="ECO:0007669"/>
    <property type="project" value="InterPro"/>
</dbReference>
<keyword evidence="4" id="KW-1185">Reference proteome</keyword>
<evidence type="ECO:0000259" key="2">
    <source>
        <dbReference type="PROSITE" id="PS50888"/>
    </source>
</evidence>
<feature type="region of interest" description="Disordered" evidence="1">
    <location>
        <begin position="59"/>
        <end position="132"/>
    </location>
</feature>
<feature type="compositionally biased region" description="Polar residues" evidence="1">
    <location>
        <begin position="1"/>
        <end position="11"/>
    </location>
</feature>
<evidence type="ECO:0000313" key="4">
    <source>
        <dbReference type="Proteomes" id="UP000053342"/>
    </source>
</evidence>
<dbReference type="SUPFAM" id="SSF48452">
    <property type="entry name" value="TPR-like"/>
    <property type="match status" value="1"/>
</dbReference>
<dbReference type="SMART" id="SM00353">
    <property type="entry name" value="HLH"/>
    <property type="match status" value="1"/>
</dbReference>
<dbReference type="HOGENOM" id="CLU_866080_0_0_1"/>
<dbReference type="InterPro" id="IPR011598">
    <property type="entry name" value="bHLH_dom"/>
</dbReference>
<feature type="region of interest" description="Disordered" evidence="1">
    <location>
        <begin position="298"/>
        <end position="321"/>
    </location>
</feature>
<dbReference type="PANTHER" id="PTHR46082">
    <property type="entry name" value="ATP/GTP-BINDING PROTEIN-RELATED"/>
    <property type="match status" value="1"/>
</dbReference>
<dbReference type="OrthoDB" id="5344169at2759"/>
<evidence type="ECO:0000313" key="3">
    <source>
        <dbReference type="EMBL" id="KIW42980.1"/>
    </source>
</evidence>
<gene>
    <name evidence="3" type="ORF">PV06_06469</name>
</gene>
<dbReference type="InterPro" id="IPR053137">
    <property type="entry name" value="NLR-like"/>
</dbReference>
<feature type="domain" description="BHLH" evidence="2">
    <location>
        <begin position="231"/>
        <end position="287"/>
    </location>
</feature>
<name>A0A0D2DKS2_9EURO</name>
<proteinExistence type="predicted"/>
<dbReference type="Gene3D" id="1.25.40.10">
    <property type="entry name" value="Tetratricopeptide repeat domain"/>
    <property type="match status" value="2"/>
</dbReference>
<accession>A0A0D2DKS2</accession>
<dbReference type="PANTHER" id="PTHR46082:SF6">
    <property type="entry name" value="AAA+ ATPASE DOMAIN-CONTAINING PROTEIN-RELATED"/>
    <property type="match status" value="1"/>
</dbReference>
<reference evidence="3 4" key="1">
    <citation type="submission" date="2015-01" db="EMBL/GenBank/DDBJ databases">
        <title>The Genome Sequence of Exophiala oligosperma CBS72588.</title>
        <authorList>
            <consortium name="The Broad Institute Genomics Platform"/>
            <person name="Cuomo C."/>
            <person name="de Hoog S."/>
            <person name="Gorbushina A."/>
            <person name="Stielow B."/>
            <person name="Teixiera M."/>
            <person name="Abouelleil A."/>
            <person name="Chapman S.B."/>
            <person name="Priest M."/>
            <person name="Young S.K."/>
            <person name="Wortman J."/>
            <person name="Nusbaum C."/>
            <person name="Birren B."/>
        </authorList>
    </citation>
    <scope>NUCLEOTIDE SEQUENCE [LARGE SCALE GENOMIC DNA]</scope>
    <source>
        <strain evidence="3 4">CBS 72588</strain>
    </source>
</reference>
<dbReference type="Proteomes" id="UP000053342">
    <property type="component" value="Unassembled WGS sequence"/>
</dbReference>
<dbReference type="InterPro" id="IPR036638">
    <property type="entry name" value="HLH_DNA-bd_sf"/>
</dbReference>
<dbReference type="VEuPathDB" id="FungiDB:PV06_06469"/>
<feature type="compositionally biased region" description="Low complexity" evidence="1">
    <location>
        <begin position="59"/>
        <end position="72"/>
    </location>
</feature>
<dbReference type="AlphaFoldDB" id="A0A0D2DKS2"/>
<dbReference type="GeneID" id="27358543"/>